<name>A0A2P2Q9C7_RHIMU</name>
<sequence>MQPDIRSPQKSHLDSPPPDSHPPLYGTLIISRNTHTLITKNIWPQCLKSILHEALLYYYQYISGRHTNITTKSTLLSCQSSLYSPC</sequence>
<organism evidence="2">
    <name type="scientific">Rhizophora mucronata</name>
    <name type="common">Asiatic mangrove</name>
    <dbReference type="NCBI Taxonomy" id="61149"/>
    <lineage>
        <taxon>Eukaryota</taxon>
        <taxon>Viridiplantae</taxon>
        <taxon>Streptophyta</taxon>
        <taxon>Embryophyta</taxon>
        <taxon>Tracheophyta</taxon>
        <taxon>Spermatophyta</taxon>
        <taxon>Magnoliopsida</taxon>
        <taxon>eudicotyledons</taxon>
        <taxon>Gunneridae</taxon>
        <taxon>Pentapetalae</taxon>
        <taxon>rosids</taxon>
        <taxon>fabids</taxon>
        <taxon>Malpighiales</taxon>
        <taxon>Rhizophoraceae</taxon>
        <taxon>Rhizophora</taxon>
    </lineage>
</organism>
<protein>
    <submittedName>
        <fullName evidence="2">Uncharacterized protein</fullName>
    </submittedName>
</protein>
<accession>A0A2P2Q9C7</accession>
<evidence type="ECO:0000313" key="2">
    <source>
        <dbReference type="EMBL" id="MBX63596.1"/>
    </source>
</evidence>
<dbReference type="AlphaFoldDB" id="A0A2P2Q9C7"/>
<feature type="region of interest" description="Disordered" evidence="1">
    <location>
        <begin position="1"/>
        <end position="25"/>
    </location>
</feature>
<proteinExistence type="predicted"/>
<dbReference type="EMBL" id="GGEC01083112">
    <property type="protein sequence ID" value="MBX63596.1"/>
    <property type="molecule type" value="Transcribed_RNA"/>
</dbReference>
<evidence type="ECO:0000256" key="1">
    <source>
        <dbReference type="SAM" id="MobiDB-lite"/>
    </source>
</evidence>
<reference evidence="2" key="1">
    <citation type="submission" date="2018-02" db="EMBL/GenBank/DDBJ databases">
        <title>Rhizophora mucronata_Transcriptome.</title>
        <authorList>
            <person name="Meera S.P."/>
            <person name="Sreeshan A."/>
            <person name="Augustine A."/>
        </authorList>
    </citation>
    <scope>NUCLEOTIDE SEQUENCE</scope>
    <source>
        <tissue evidence="2">Leaf</tissue>
    </source>
</reference>